<evidence type="ECO:0000256" key="1">
    <source>
        <dbReference type="ARBA" id="ARBA00022737"/>
    </source>
</evidence>
<sequence>MLVRRGANAARGNRHGLTPLMLAISSHRAWHQRGARVFEWLLDTLSAGLIKRDRKGRTLAHWVALGPSEDRDLWPQVSVYYARLLARKLIQCGHAEIFAWQDYSGKRADQVAWGSGLSALALLLEEQFSDNDRSVELTAKDRQSSRQLESVLESVTEPIPEPIPEPEPVLDPYTRFASQAADIIRQSAADMRKDHLQAQRVIDEDTKYAAKLLLDLRSERDSAQTTAKEYQGFSEKCVDLQDREHMLRRKVECAVNVQMSARVTTAAIAQHQYQHSLPRRTGSSSDVDELRAEYQMLRQSAASYEHHSRRLASEYAELTSVVKPWARPVLTALFSVAESSEEDRDDAMSMLGKLLGTATAHYRPKRPLYNDPEVSDVNAIKAVLETEELRLQKLESVVSAACGDMPLDRVRSVVGPVLSLLNNGNTL</sequence>
<dbReference type="OrthoDB" id="6718656at2759"/>
<dbReference type="InterPro" id="IPR051642">
    <property type="entry name" value="SWI6-like"/>
</dbReference>
<keyword evidence="1" id="KW-0677">Repeat</keyword>
<dbReference type="GO" id="GO:0010468">
    <property type="term" value="P:regulation of gene expression"/>
    <property type="evidence" value="ECO:0007669"/>
    <property type="project" value="UniProtKB-ARBA"/>
</dbReference>
<dbReference type="GO" id="GO:0033309">
    <property type="term" value="C:SBF transcription complex"/>
    <property type="evidence" value="ECO:0007669"/>
    <property type="project" value="TreeGrafter"/>
</dbReference>
<dbReference type="PANTHER" id="PTHR43828">
    <property type="entry name" value="ASPARAGINASE"/>
    <property type="match status" value="1"/>
</dbReference>
<evidence type="ECO:0000313" key="3">
    <source>
        <dbReference type="Proteomes" id="UP000242474"/>
    </source>
</evidence>
<dbReference type="Proteomes" id="UP000242474">
    <property type="component" value="Unassembled WGS sequence"/>
</dbReference>
<dbReference type="AlphaFoldDB" id="A0A2G5B5S8"/>
<dbReference type="Gene3D" id="1.25.40.20">
    <property type="entry name" value="Ankyrin repeat-containing domain"/>
    <property type="match status" value="1"/>
</dbReference>
<dbReference type="InterPro" id="IPR036770">
    <property type="entry name" value="Ankyrin_rpt-contain_sf"/>
</dbReference>
<gene>
    <name evidence="2" type="ORF">COEREDRAFT_82862</name>
</gene>
<accession>A0A2G5B5S8</accession>
<proteinExistence type="predicted"/>
<evidence type="ECO:0000313" key="2">
    <source>
        <dbReference type="EMBL" id="PIA14352.1"/>
    </source>
</evidence>
<organism evidence="2 3">
    <name type="scientific">Coemansia reversa (strain ATCC 12441 / NRRL 1564)</name>
    <dbReference type="NCBI Taxonomy" id="763665"/>
    <lineage>
        <taxon>Eukaryota</taxon>
        <taxon>Fungi</taxon>
        <taxon>Fungi incertae sedis</taxon>
        <taxon>Zoopagomycota</taxon>
        <taxon>Kickxellomycotina</taxon>
        <taxon>Kickxellomycetes</taxon>
        <taxon>Kickxellales</taxon>
        <taxon>Kickxellaceae</taxon>
        <taxon>Coemansia</taxon>
    </lineage>
</organism>
<dbReference type="GO" id="GO:0030907">
    <property type="term" value="C:MBF transcription complex"/>
    <property type="evidence" value="ECO:0007669"/>
    <property type="project" value="TreeGrafter"/>
</dbReference>
<dbReference type="EMBL" id="KZ303519">
    <property type="protein sequence ID" value="PIA14352.1"/>
    <property type="molecule type" value="Genomic_DNA"/>
</dbReference>
<dbReference type="PANTHER" id="PTHR43828:SF3">
    <property type="entry name" value="CHROMO DOMAIN-CONTAINING PROTEIN"/>
    <property type="match status" value="1"/>
</dbReference>
<reference evidence="2 3" key="1">
    <citation type="journal article" date="2015" name="Genome Biol. Evol.">
        <title>Phylogenomic analyses indicate that early fungi evolved digesting cell walls of algal ancestors of land plants.</title>
        <authorList>
            <person name="Chang Y."/>
            <person name="Wang S."/>
            <person name="Sekimoto S."/>
            <person name="Aerts A.L."/>
            <person name="Choi C."/>
            <person name="Clum A."/>
            <person name="LaButti K.M."/>
            <person name="Lindquist E.A."/>
            <person name="Yee Ngan C."/>
            <person name="Ohm R.A."/>
            <person name="Salamov A.A."/>
            <person name="Grigoriev I.V."/>
            <person name="Spatafora J.W."/>
            <person name="Berbee M.L."/>
        </authorList>
    </citation>
    <scope>NUCLEOTIDE SEQUENCE [LARGE SCALE GENOMIC DNA]</scope>
    <source>
        <strain evidence="2 3">NRRL 1564</strain>
    </source>
</reference>
<dbReference type="SUPFAM" id="SSF48403">
    <property type="entry name" value="Ankyrin repeat"/>
    <property type="match status" value="1"/>
</dbReference>
<keyword evidence="3" id="KW-1185">Reference proteome</keyword>
<name>A0A2G5B5S8_COERN</name>
<protein>
    <submittedName>
        <fullName evidence="2">Uncharacterized protein</fullName>
    </submittedName>
</protein>